<protein>
    <submittedName>
        <fullName evidence="6">Tetratricopeptide repeat protein</fullName>
    </submittedName>
</protein>
<dbReference type="InterPro" id="IPR011990">
    <property type="entry name" value="TPR-like_helical_dom_sf"/>
</dbReference>
<reference evidence="6 7" key="1">
    <citation type="journal article" date="2020" name="ISME J.">
        <title>Comparative genomics reveals insights into cyanobacterial evolution and habitat adaptation.</title>
        <authorList>
            <person name="Chen M.Y."/>
            <person name="Teng W.K."/>
            <person name="Zhao L."/>
            <person name="Hu C.X."/>
            <person name="Zhou Y.K."/>
            <person name="Han B.P."/>
            <person name="Song L.R."/>
            <person name="Shu W.S."/>
        </authorList>
    </citation>
    <scope>NUCLEOTIDE SEQUENCE [LARGE SCALE GENOMIC DNA]</scope>
    <source>
        <strain evidence="6 7">FACHB-838</strain>
    </source>
</reference>
<dbReference type="RefSeq" id="WP_190943221.1">
    <property type="nucleotide sequence ID" value="NZ_JACJSI010000063.1"/>
</dbReference>
<comment type="caution">
    <text evidence="6">The sequence shown here is derived from an EMBL/GenBank/DDBJ whole genome shotgun (WGS) entry which is preliminary data.</text>
</comment>
<evidence type="ECO:0000256" key="4">
    <source>
        <dbReference type="PROSITE-ProRule" id="PRU10141"/>
    </source>
</evidence>
<dbReference type="PROSITE" id="PS50005">
    <property type="entry name" value="TPR"/>
    <property type="match status" value="5"/>
</dbReference>
<dbReference type="InterPro" id="IPR002088">
    <property type="entry name" value="Prenyl_trans_a"/>
</dbReference>
<keyword evidence="4" id="KW-0547">Nucleotide-binding</keyword>
<dbReference type="Pfam" id="PF13432">
    <property type="entry name" value="TPR_16"/>
    <property type="match status" value="2"/>
</dbReference>
<dbReference type="SUPFAM" id="SSF48439">
    <property type="entry name" value="Protein prenylyltransferase"/>
    <property type="match status" value="1"/>
</dbReference>
<dbReference type="InterPro" id="IPR019734">
    <property type="entry name" value="TPR_rpt"/>
</dbReference>
<feature type="repeat" description="TPR" evidence="3">
    <location>
        <begin position="339"/>
        <end position="372"/>
    </location>
</feature>
<feature type="repeat" description="TPR" evidence="3">
    <location>
        <begin position="373"/>
        <end position="406"/>
    </location>
</feature>
<keyword evidence="7" id="KW-1185">Reference proteome</keyword>
<dbReference type="InterPro" id="IPR017441">
    <property type="entry name" value="Protein_kinase_ATP_BS"/>
</dbReference>
<name>A0ABR8DUR1_9NOSO</name>
<feature type="repeat" description="TPR" evidence="3">
    <location>
        <begin position="305"/>
        <end position="338"/>
    </location>
</feature>
<keyword evidence="2 3" id="KW-0802">TPR repeat</keyword>
<dbReference type="PROSITE" id="PS00107">
    <property type="entry name" value="PROTEIN_KINASE_ATP"/>
    <property type="match status" value="1"/>
</dbReference>
<keyword evidence="4" id="KW-0067">ATP-binding</keyword>
<dbReference type="PANTHER" id="PTHR44943">
    <property type="entry name" value="CELLULOSE SYNTHASE OPERON PROTEIN C"/>
    <property type="match status" value="1"/>
</dbReference>
<dbReference type="Gene3D" id="1.10.510.10">
    <property type="entry name" value="Transferase(Phosphotransferase) domain 1"/>
    <property type="match status" value="1"/>
</dbReference>
<dbReference type="Gene3D" id="1.25.40.10">
    <property type="entry name" value="Tetratricopeptide repeat domain"/>
    <property type="match status" value="2"/>
</dbReference>
<evidence type="ECO:0000256" key="1">
    <source>
        <dbReference type="ARBA" id="ARBA00022737"/>
    </source>
</evidence>
<organism evidence="6 7">
    <name type="scientific">Nostoc flagelliforme FACHB-838</name>
    <dbReference type="NCBI Taxonomy" id="2692904"/>
    <lineage>
        <taxon>Bacteria</taxon>
        <taxon>Bacillati</taxon>
        <taxon>Cyanobacteriota</taxon>
        <taxon>Cyanophyceae</taxon>
        <taxon>Nostocales</taxon>
        <taxon>Nostocaceae</taxon>
        <taxon>Nostoc</taxon>
    </lineage>
</organism>
<accession>A0ABR8DUR1</accession>
<proteinExistence type="predicted"/>
<feature type="binding site" evidence="4">
    <location>
        <position position="41"/>
    </location>
    <ligand>
        <name>ATP</name>
        <dbReference type="ChEBI" id="CHEBI:30616"/>
    </ligand>
</feature>
<evidence type="ECO:0000259" key="5">
    <source>
        <dbReference type="PROSITE" id="PS50011"/>
    </source>
</evidence>
<keyword evidence="1" id="KW-0677">Repeat</keyword>
<dbReference type="InterPro" id="IPR000719">
    <property type="entry name" value="Prot_kinase_dom"/>
</dbReference>
<dbReference type="CDD" id="cd14014">
    <property type="entry name" value="STKc_PknB_like"/>
    <property type="match status" value="1"/>
</dbReference>
<dbReference type="SUPFAM" id="SSF56112">
    <property type="entry name" value="Protein kinase-like (PK-like)"/>
    <property type="match status" value="1"/>
</dbReference>
<evidence type="ECO:0000313" key="7">
    <source>
        <dbReference type="Proteomes" id="UP000623440"/>
    </source>
</evidence>
<dbReference type="EMBL" id="JACJSI010000063">
    <property type="protein sequence ID" value="MBD2532602.1"/>
    <property type="molecule type" value="Genomic_DNA"/>
</dbReference>
<gene>
    <name evidence="6" type="ORF">H6G97_24655</name>
</gene>
<dbReference type="SMART" id="SM00220">
    <property type="entry name" value="S_TKc"/>
    <property type="match status" value="1"/>
</dbReference>
<dbReference type="PROSITE" id="PS51147">
    <property type="entry name" value="PFTA"/>
    <property type="match status" value="1"/>
</dbReference>
<dbReference type="Proteomes" id="UP000623440">
    <property type="component" value="Unassembled WGS sequence"/>
</dbReference>
<evidence type="ECO:0000256" key="3">
    <source>
        <dbReference type="PROSITE-ProRule" id="PRU00339"/>
    </source>
</evidence>
<evidence type="ECO:0000313" key="6">
    <source>
        <dbReference type="EMBL" id="MBD2532602.1"/>
    </source>
</evidence>
<dbReference type="InterPro" id="IPR011009">
    <property type="entry name" value="Kinase-like_dom_sf"/>
</dbReference>
<dbReference type="SMART" id="SM00028">
    <property type="entry name" value="TPR"/>
    <property type="match status" value="5"/>
</dbReference>
<dbReference type="PROSITE" id="PS50293">
    <property type="entry name" value="TPR_REGION"/>
    <property type="match status" value="3"/>
</dbReference>
<feature type="repeat" description="TPR" evidence="3">
    <location>
        <begin position="407"/>
        <end position="440"/>
    </location>
</feature>
<dbReference type="InterPro" id="IPR051685">
    <property type="entry name" value="Ycf3/AcsC/BcsC/TPR_MFPF"/>
</dbReference>
<dbReference type="Gene3D" id="3.30.200.20">
    <property type="entry name" value="Phosphorylase Kinase, domain 1"/>
    <property type="match status" value="1"/>
</dbReference>
<sequence>MISKMLNGRYYIIRQLGGGGFGETYLAEDQWLDSDNRCVVKRLKPDLINAVTLRLFDTEAQVLTKLGSHNQIPRLLAHFQENQEFYLIQEFIDGHDLRQEIRTNYQWDETEVIKLLEEILAILEFVHQQNPPVIHRDIKPANIMRRHQDGKIMLIDFGGVKRVKTEGGGSTLLTPVIGTQGYTPDEQWKNKAQCCSDIYAVGIMAIEALTGLQPRQIFRDGKTGQLLWRDRAEVNKELADVLDKMVQFHFSERYQSASEALDAVKSLTFTALYWCGRGDKLVELKDYEQAIAAYDQEIKINPNCYQAWYHRGIVLRQLGRYEEAIASFEQAIQINPNIDQAWYSHGLLLEELGRYEEAIASFEQATKTKPNYYQAWYHRGLTLEKLGKYEEAIAFYDIAIQIQPNYAEAWYSQGILLNKLRKYSRALVSFEQVICINPKFQLAIKERNFTRKILKTPRFLRWLWL</sequence>
<evidence type="ECO:0000256" key="2">
    <source>
        <dbReference type="ARBA" id="ARBA00022803"/>
    </source>
</evidence>
<feature type="domain" description="Protein kinase" evidence="5">
    <location>
        <begin position="10"/>
        <end position="269"/>
    </location>
</feature>
<dbReference type="Pfam" id="PF00069">
    <property type="entry name" value="Pkinase"/>
    <property type="match status" value="1"/>
</dbReference>
<dbReference type="PROSITE" id="PS50011">
    <property type="entry name" value="PROTEIN_KINASE_DOM"/>
    <property type="match status" value="1"/>
</dbReference>
<feature type="repeat" description="TPR" evidence="3">
    <location>
        <begin position="271"/>
        <end position="304"/>
    </location>
</feature>
<dbReference type="PANTHER" id="PTHR44943:SF4">
    <property type="entry name" value="TPR REPEAT-CONTAINING PROTEIN MJ0798"/>
    <property type="match status" value="1"/>
</dbReference>